<keyword evidence="2" id="KW-1185">Reference proteome</keyword>
<accession>A0ACB9R389</accession>
<protein>
    <submittedName>
        <fullName evidence="1">Uncharacterized protein</fullName>
    </submittedName>
</protein>
<gene>
    <name evidence="1" type="ORF">MLD38_011477</name>
</gene>
<evidence type="ECO:0000313" key="1">
    <source>
        <dbReference type="EMBL" id="KAI4373344.1"/>
    </source>
</evidence>
<dbReference type="EMBL" id="CM042883">
    <property type="protein sequence ID" value="KAI4373344.1"/>
    <property type="molecule type" value="Genomic_DNA"/>
</dbReference>
<sequence length="378" mass="43297">MAFFASLAALFILSGMVAKVFYELWLKPLQIQRMMARQAIRGPPPHFIYGNNREVTQMREDASSKPMNYLSHDIFPRVMPHIAAWTAAYGKNYLNWFGMEVQLVITEPELIKEVLNSKDRVFHKAPSHSFLKKILGNGLILSEGDKWANMRKLANHAFHGECLKGMVPDMVDSTRMMLDRWKDHKGREIEVFKEFTFLTSEAISRTAFGSSYVEGRRIFEMLTRLTVLAAKNAFSVGIPGIRRIWKTADQAEGDRLQRAMRDAVLQIMEKREEKVAAGEIDGFGNDFLGMLIKASRDTDDLKRITVDDLIDECKTFYIAGQETTNTMLVWTTFLLAAHPNWQEEARKEILHVFGNTKDPNADGIARLRTVRKPIRSQH</sequence>
<dbReference type="Proteomes" id="UP001057402">
    <property type="component" value="Chromosome 4"/>
</dbReference>
<comment type="caution">
    <text evidence="1">The sequence shown here is derived from an EMBL/GenBank/DDBJ whole genome shotgun (WGS) entry which is preliminary data.</text>
</comment>
<reference evidence="2" key="1">
    <citation type="journal article" date="2023" name="Front. Plant Sci.">
        <title>Chromosomal-level genome assembly of Melastoma candidum provides insights into trichome evolution.</title>
        <authorList>
            <person name="Zhong Y."/>
            <person name="Wu W."/>
            <person name="Sun C."/>
            <person name="Zou P."/>
            <person name="Liu Y."/>
            <person name="Dai S."/>
            <person name="Zhou R."/>
        </authorList>
    </citation>
    <scope>NUCLEOTIDE SEQUENCE [LARGE SCALE GENOMIC DNA]</scope>
</reference>
<evidence type="ECO:0000313" key="2">
    <source>
        <dbReference type="Proteomes" id="UP001057402"/>
    </source>
</evidence>
<name>A0ACB9R389_9MYRT</name>
<organism evidence="1 2">
    <name type="scientific">Melastoma candidum</name>
    <dbReference type="NCBI Taxonomy" id="119954"/>
    <lineage>
        <taxon>Eukaryota</taxon>
        <taxon>Viridiplantae</taxon>
        <taxon>Streptophyta</taxon>
        <taxon>Embryophyta</taxon>
        <taxon>Tracheophyta</taxon>
        <taxon>Spermatophyta</taxon>
        <taxon>Magnoliopsida</taxon>
        <taxon>eudicotyledons</taxon>
        <taxon>Gunneridae</taxon>
        <taxon>Pentapetalae</taxon>
        <taxon>rosids</taxon>
        <taxon>malvids</taxon>
        <taxon>Myrtales</taxon>
        <taxon>Melastomataceae</taxon>
        <taxon>Melastomatoideae</taxon>
        <taxon>Melastomateae</taxon>
        <taxon>Melastoma</taxon>
    </lineage>
</organism>
<proteinExistence type="predicted"/>